<evidence type="ECO:0000256" key="8">
    <source>
        <dbReference type="SAM" id="MobiDB-lite"/>
    </source>
</evidence>
<protein>
    <submittedName>
        <fullName evidence="11">Vacuolar protein sorting-associated protein 53</fullName>
    </submittedName>
</protein>
<organism evidence="11 12">
    <name type="scientific">Gigaspora margarita</name>
    <dbReference type="NCBI Taxonomy" id="4874"/>
    <lineage>
        <taxon>Eukaryota</taxon>
        <taxon>Fungi</taxon>
        <taxon>Fungi incertae sedis</taxon>
        <taxon>Mucoromycota</taxon>
        <taxon>Glomeromycotina</taxon>
        <taxon>Glomeromycetes</taxon>
        <taxon>Diversisporales</taxon>
        <taxon>Gigasporaceae</taxon>
        <taxon>Gigaspora</taxon>
    </lineage>
</organism>
<comment type="subcellular location">
    <subcellularLocation>
        <location evidence="2">Endosome membrane</location>
        <topology evidence="2">Peripheral membrane protein</topology>
    </subcellularLocation>
    <subcellularLocation>
        <location evidence="1">Golgi apparatus</location>
        <location evidence="1">trans-Golgi network membrane</location>
        <topology evidence="1">Peripheral membrane protein</topology>
    </subcellularLocation>
</comment>
<evidence type="ECO:0000256" key="3">
    <source>
        <dbReference type="ARBA" id="ARBA00008628"/>
    </source>
</evidence>
<keyword evidence="7" id="KW-0175">Coiled coil</keyword>
<dbReference type="PANTHER" id="PTHR12820">
    <property type="entry name" value="VACUOLAR SORTING PROTEIN 53"/>
    <property type="match status" value="1"/>
</dbReference>
<keyword evidence="5" id="KW-0333">Golgi apparatus</keyword>
<sequence length="841" mass="96035">MKSSTDTIENIENDENDEFQEDFHNIVKFPPELEASISQILQINDPLDSNDFNPIEYLNQMLPNEQALASVDVTAKKLQAKMRQLSGEIKELSRIQTDSGQRGPEEVAEAKKAIEELFDRIRQIKEKASQSETMVQEITQDIKSLDYAKKHLTISITALKRLQMLVTALDQLKVMAQMKQYKETSQLLQAVLQLSSYFKTYKSIKRIAELSSSVNTFQNDLKKQIFEDFESSFAIDGGFSSQTTLLANACLVIDIMGLDVRSQLMKWYCEKQLNDYKKIFRGNEEIASLENTSRRYAWLKRVLKNYDEKHASVFPTNWRLSEFLSIQFCEIDREDLVKTLVKNNELDVKTLLKNLQLTIEFENQLTNRFSNTDKYRSSSADNTPHNFNKTISTAFEPYLGLYIEAEDSTLSGMINSYHTETVPDEDVSSSVLQSSIDLFYFYRETLANCAKLSTRQPFYDLCNMFAKWLRVYASEVLIGRLPKEERRAITRDELKLICFIINTADYCYVTTSQLEDKLKDTIDEEYKEKINFDEERNHFLNVVATSVRALIRGIELSYEPALVAMTKLLWSNLDSVGDQSEYVTLFNRTVLSCVVGVHKDITNNRYFRTFCDKFVESFVIKFINNLIKCKPISEVGAEQMLLDVHALKTSLLEMPTMGMESPIPPPPTFIKIVNKGISKVETILKTVLTPHDPPEGLVENYILLIADKNISNFQKILDIKGLKKNEQQQLTEIFQQKILEHPKLPESSSIMSSLTSSVTSITSAPLSQFITPLPTSFPTLLNNVPLAAAERITSMTPSSFADRSGSAATKFNESFKKVLSSRNWRKKNGGSDGMKKEDNKV</sequence>
<evidence type="ECO:0000313" key="11">
    <source>
        <dbReference type="EMBL" id="KAF0464076.1"/>
    </source>
</evidence>
<comment type="caution">
    <text evidence="11">The sequence shown here is derived from an EMBL/GenBank/DDBJ whole genome shotgun (WGS) entry which is preliminary data.</text>
</comment>
<evidence type="ECO:0000259" key="9">
    <source>
        <dbReference type="Pfam" id="PF04100"/>
    </source>
</evidence>
<name>A0A8H3XH84_GIGMA</name>
<dbReference type="Pfam" id="PF04100">
    <property type="entry name" value="Vps53_N"/>
    <property type="match status" value="1"/>
</dbReference>
<proteinExistence type="inferred from homology"/>
<dbReference type="GO" id="GO:0010008">
    <property type="term" value="C:endosome membrane"/>
    <property type="evidence" value="ECO:0007669"/>
    <property type="project" value="UniProtKB-SubCell"/>
</dbReference>
<gene>
    <name evidence="11" type="ORF">F8M41_026556</name>
</gene>
<feature type="domain" description="Vps53 C-terminal" evidence="10">
    <location>
        <begin position="638"/>
        <end position="722"/>
    </location>
</feature>
<dbReference type="GO" id="GO:0000938">
    <property type="term" value="C:GARP complex"/>
    <property type="evidence" value="ECO:0007669"/>
    <property type="project" value="InterPro"/>
</dbReference>
<keyword evidence="12" id="KW-1185">Reference proteome</keyword>
<evidence type="ECO:0000256" key="4">
    <source>
        <dbReference type="ARBA" id="ARBA00022753"/>
    </source>
</evidence>
<dbReference type="Gene3D" id="1.10.357.110">
    <property type="entry name" value="Vacuolar protein sorting-associated protein 53, C-terminus"/>
    <property type="match status" value="1"/>
</dbReference>
<dbReference type="Proteomes" id="UP000439903">
    <property type="component" value="Unassembled WGS sequence"/>
</dbReference>
<evidence type="ECO:0000256" key="1">
    <source>
        <dbReference type="ARBA" id="ARBA00004150"/>
    </source>
</evidence>
<dbReference type="InterPro" id="IPR007234">
    <property type="entry name" value="Vps53_N"/>
</dbReference>
<evidence type="ECO:0000313" key="12">
    <source>
        <dbReference type="Proteomes" id="UP000439903"/>
    </source>
</evidence>
<dbReference type="InterPro" id="IPR038260">
    <property type="entry name" value="Vps53_C_sf"/>
</dbReference>
<feature type="region of interest" description="Disordered" evidence="8">
    <location>
        <begin position="822"/>
        <end position="841"/>
    </location>
</feature>
<keyword evidence="4" id="KW-0967">Endosome</keyword>
<dbReference type="PANTHER" id="PTHR12820:SF0">
    <property type="entry name" value="VACUOLAR PROTEIN SORTING-ASSOCIATED PROTEIN 53 HOMOLOG"/>
    <property type="match status" value="1"/>
</dbReference>
<accession>A0A8H3XH84</accession>
<keyword evidence="6" id="KW-0472">Membrane</keyword>
<dbReference type="EMBL" id="WTPW01000996">
    <property type="protein sequence ID" value="KAF0464076.1"/>
    <property type="molecule type" value="Genomic_DNA"/>
</dbReference>
<dbReference type="AlphaFoldDB" id="A0A8H3XH84"/>
<dbReference type="InterPro" id="IPR039766">
    <property type="entry name" value="Vps53"/>
</dbReference>
<dbReference type="InterPro" id="IPR031745">
    <property type="entry name" value="Vps53_C"/>
</dbReference>
<evidence type="ECO:0000256" key="6">
    <source>
        <dbReference type="ARBA" id="ARBA00023136"/>
    </source>
</evidence>
<dbReference type="GO" id="GO:0005829">
    <property type="term" value="C:cytosol"/>
    <property type="evidence" value="ECO:0007669"/>
    <property type="project" value="GOC"/>
</dbReference>
<evidence type="ECO:0000259" key="10">
    <source>
        <dbReference type="Pfam" id="PF16854"/>
    </source>
</evidence>
<evidence type="ECO:0000256" key="5">
    <source>
        <dbReference type="ARBA" id="ARBA00023034"/>
    </source>
</evidence>
<evidence type="ECO:0000256" key="2">
    <source>
        <dbReference type="ARBA" id="ARBA00004481"/>
    </source>
</evidence>
<dbReference type="OrthoDB" id="10261632at2759"/>
<feature type="coiled-coil region" evidence="7">
    <location>
        <begin position="75"/>
        <end position="141"/>
    </location>
</feature>
<evidence type="ECO:0000256" key="7">
    <source>
        <dbReference type="SAM" id="Coils"/>
    </source>
</evidence>
<reference evidence="11 12" key="1">
    <citation type="journal article" date="2019" name="Environ. Microbiol.">
        <title>At the nexus of three kingdoms: the genome of the mycorrhizal fungus Gigaspora margarita provides insights into plant, endobacterial and fungal interactions.</title>
        <authorList>
            <person name="Venice F."/>
            <person name="Ghignone S."/>
            <person name="Salvioli di Fossalunga A."/>
            <person name="Amselem J."/>
            <person name="Novero M."/>
            <person name="Xianan X."/>
            <person name="Sedzielewska Toro K."/>
            <person name="Morin E."/>
            <person name="Lipzen A."/>
            <person name="Grigoriev I.V."/>
            <person name="Henrissat B."/>
            <person name="Martin F.M."/>
            <person name="Bonfante P."/>
        </authorList>
    </citation>
    <scope>NUCLEOTIDE SEQUENCE [LARGE SCALE GENOMIC DNA]</scope>
    <source>
        <strain evidence="11 12">BEG34</strain>
    </source>
</reference>
<comment type="similarity">
    <text evidence="3">Belongs to the VPS53 family.</text>
</comment>
<dbReference type="GO" id="GO:0042147">
    <property type="term" value="P:retrograde transport, endosome to Golgi"/>
    <property type="evidence" value="ECO:0007669"/>
    <property type="project" value="InterPro"/>
</dbReference>
<feature type="domain" description="Vps53 N-terminal" evidence="9">
    <location>
        <begin position="50"/>
        <end position="419"/>
    </location>
</feature>
<dbReference type="Pfam" id="PF16854">
    <property type="entry name" value="VPS53_C"/>
    <property type="match status" value="1"/>
</dbReference>